<accession>A0A067KM95</accession>
<dbReference type="InterPro" id="IPR040221">
    <property type="entry name" value="CDCA7/CDA7L"/>
</dbReference>
<evidence type="ECO:0000313" key="14">
    <source>
        <dbReference type="Proteomes" id="UP000027138"/>
    </source>
</evidence>
<feature type="coiled-coil region" evidence="10">
    <location>
        <begin position="518"/>
        <end position="577"/>
    </location>
</feature>
<dbReference type="GO" id="GO:0006355">
    <property type="term" value="P:regulation of DNA-templated transcription"/>
    <property type="evidence" value="ECO:0007669"/>
    <property type="project" value="InterPro"/>
</dbReference>
<organism evidence="13 14">
    <name type="scientific">Jatropha curcas</name>
    <name type="common">Barbados nut</name>
    <dbReference type="NCBI Taxonomy" id="180498"/>
    <lineage>
        <taxon>Eukaryota</taxon>
        <taxon>Viridiplantae</taxon>
        <taxon>Streptophyta</taxon>
        <taxon>Embryophyta</taxon>
        <taxon>Tracheophyta</taxon>
        <taxon>Spermatophyta</taxon>
        <taxon>Magnoliopsida</taxon>
        <taxon>eudicotyledons</taxon>
        <taxon>Gunneridae</taxon>
        <taxon>Pentapetalae</taxon>
        <taxon>rosids</taxon>
        <taxon>fabids</taxon>
        <taxon>Malpighiales</taxon>
        <taxon>Euphorbiaceae</taxon>
        <taxon>Crotonoideae</taxon>
        <taxon>Jatropheae</taxon>
        <taxon>Jatropha</taxon>
    </lineage>
</organism>
<keyword evidence="5" id="KW-0597">Phosphoprotein</keyword>
<evidence type="ECO:0000256" key="1">
    <source>
        <dbReference type="ARBA" id="ARBA00004123"/>
    </source>
</evidence>
<dbReference type="PANTHER" id="PTHR31169">
    <property type="entry name" value="OS05G0300700 PROTEIN"/>
    <property type="match status" value="1"/>
</dbReference>
<evidence type="ECO:0000256" key="10">
    <source>
        <dbReference type="SAM" id="Coils"/>
    </source>
</evidence>
<dbReference type="PROSITE" id="PS50827">
    <property type="entry name" value="DDT"/>
    <property type="match status" value="1"/>
</dbReference>
<evidence type="ECO:0000256" key="6">
    <source>
        <dbReference type="ARBA" id="ARBA00022843"/>
    </source>
</evidence>
<keyword evidence="10" id="KW-0175">Coiled coil</keyword>
<dbReference type="KEGG" id="jcu:105638706"/>
<evidence type="ECO:0000256" key="5">
    <source>
        <dbReference type="ARBA" id="ARBA00022553"/>
    </source>
</evidence>
<keyword evidence="7" id="KW-0805">Transcription regulation</keyword>
<keyword evidence="3" id="KW-0963">Cytoplasm</keyword>
<keyword evidence="8" id="KW-0804">Transcription</keyword>
<dbReference type="Pfam" id="PF10497">
    <property type="entry name" value="zf-4CXXC_R1"/>
    <property type="match status" value="1"/>
</dbReference>
<proteinExistence type="predicted"/>
<dbReference type="GO" id="GO:0005634">
    <property type="term" value="C:nucleus"/>
    <property type="evidence" value="ECO:0007669"/>
    <property type="project" value="UniProtKB-SubCell"/>
</dbReference>
<dbReference type="OrthoDB" id="298344at2759"/>
<feature type="region of interest" description="Disordered" evidence="11">
    <location>
        <begin position="162"/>
        <end position="245"/>
    </location>
</feature>
<dbReference type="InterPro" id="IPR018501">
    <property type="entry name" value="DDT_dom"/>
</dbReference>
<dbReference type="Proteomes" id="UP000027138">
    <property type="component" value="Unassembled WGS sequence"/>
</dbReference>
<name>A0A067KM95_JATCU</name>
<keyword evidence="4" id="KW-1017">Isopeptide bond</keyword>
<gene>
    <name evidence="13" type="ORF">JCGZ_12965</name>
</gene>
<sequence>MAVISSGPELKSETVAATEEKKSRSKCPGVRVIGGRIYDSQNGKTCHQCRQKTRDFTAGCKNQKGNKQCSINYCHKCLVNRYGEKAEEVALLDDWKCPKCRGICNCSFCRKKSGHKPTGILVRTAKENGFSSVSELLQIKGPENFGIDRIAKDADVSLVKPASTKDPTIASPRKHGKENSFEGNNDLSVHSQNLTPVSNRNKSRKNKKLQEVNKSNGGDDANLVGSGQKKPRHFDEVSKNKEKTNEEDEFVLVEKSRYEAQPRDVPKKEISMNGKAVGNLAEQKKSKKQTPKEVAVCCTTNEERNDTDCKHGVSNDVKNVDPKIKNKTASESCKINKDILEPQKKQIDDSISLPPATSLTTVAGIELPHEAAGHALQFFEFCAAFGEVLDVKKGQTEAVIREIIFGRRGRRSQGSLLAQFHIKLLSLIQEDIGEESEALSSANGKNSWLKALGKFFCKCRFISTEFPSDCFDKGNEGYDMLSASQKFKLLNFLCDEALNTGDLRSWIDDQNSKFVERGKEAKEKVLAAKDKEKQLKQKVQDEVAKAIMAKNGAQFSVSEHEAIVSQIKREAAQAHKEMLEAMGTVPKKRQRSDAVRTDPLLLDENGHAFWRLKGYNDKPDILLQDMGSWTSIVPEDKWFVYDAEQKQGIEKYISSLRTKRLRIQKVTDSTLQEKNS</sequence>
<keyword evidence="6" id="KW-0832">Ubl conjugation</keyword>
<evidence type="ECO:0000313" key="13">
    <source>
        <dbReference type="EMBL" id="KDP32934.1"/>
    </source>
</evidence>
<feature type="compositionally biased region" description="Polar residues" evidence="11">
    <location>
        <begin position="181"/>
        <end position="197"/>
    </location>
</feature>
<dbReference type="SMART" id="SM00571">
    <property type="entry name" value="DDT"/>
    <property type="match status" value="1"/>
</dbReference>
<evidence type="ECO:0000256" key="2">
    <source>
        <dbReference type="ARBA" id="ARBA00004496"/>
    </source>
</evidence>
<dbReference type="EMBL" id="KK914568">
    <property type="protein sequence ID" value="KDP32934.1"/>
    <property type="molecule type" value="Genomic_DNA"/>
</dbReference>
<evidence type="ECO:0000256" key="11">
    <source>
        <dbReference type="SAM" id="MobiDB-lite"/>
    </source>
</evidence>
<dbReference type="GO" id="GO:0005737">
    <property type="term" value="C:cytoplasm"/>
    <property type="evidence" value="ECO:0007669"/>
    <property type="project" value="UniProtKB-SubCell"/>
</dbReference>
<dbReference type="InterPro" id="IPR018866">
    <property type="entry name" value="Znf-4CXXC_R1"/>
</dbReference>
<evidence type="ECO:0000256" key="3">
    <source>
        <dbReference type="ARBA" id="ARBA00022490"/>
    </source>
</evidence>
<feature type="domain" description="DDT" evidence="12">
    <location>
        <begin position="369"/>
        <end position="434"/>
    </location>
</feature>
<dbReference type="PANTHER" id="PTHR31169:SF8">
    <property type="entry name" value="ZINC-FINGER DOMAIN OF MONOAMINE-OXIDASE A REPRESSOR R1 PROTEIN"/>
    <property type="match status" value="1"/>
</dbReference>
<comment type="subcellular location">
    <subcellularLocation>
        <location evidence="2">Cytoplasm</location>
    </subcellularLocation>
    <subcellularLocation>
        <location evidence="1">Nucleus</location>
    </subcellularLocation>
</comment>
<protein>
    <recommendedName>
        <fullName evidence="12">DDT domain-containing protein</fullName>
    </recommendedName>
</protein>
<feature type="compositionally biased region" description="Basic and acidic residues" evidence="11">
    <location>
        <begin position="233"/>
        <end position="244"/>
    </location>
</feature>
<dbReference type="InterPro" id="IPR028942">
    <property type="entry name" value="WHIM1_dom"/>
</dbReference>
<keyword evidence="14" id="KW-1185">Reference proteome</keyword>
<evidence type="ECO:0000259" key="12">
    <source>
        <dbReference type="PROSITE" id="PS50827"/>
    </source>
</evidence>
<evidence type="ECO:0000256" key="8">
    <source>
        <dbReference type="ARBA" id="ARBA00023163"/>
    </source>
</evidence>
<keyword evidence="9" id="KW-0539">Nucleus</keyword>
<evidence type="ECO:0000256" key="9">
    <source>
        <dbReference type="ARBA" id="ARBA00023242"/>
    </source>
</evidence>
<dbReference type="Pfam" id="PF15612">
    <property type="entry name" value="WHIM1"/>
    <property type="match status" value="1"/>
</dbReference>
<evidence type="ECO:0000256" key="7">
    <source>
        <dbReference type="ARBA" id="ARBA00023015"/>
    </source>
</evidence>
<reference evidence="13 14" key="1">
    <citation type="journal article" date="2014" name="PLoS ONE">
        <title>Global Analysis of Gene Expression Profiles in Physic Nut (Jatropha curcas L.) Seedlings Exposed to Salt Stress.</title>
        <authorList>
            <person name="Zhang L."/>
            <person name="Zhang C."/>
            <person name="Wu P."/>
            <person name="Chen Y."/>
            <person name="Li M."/>
            <person name="Jiang H."/>
            <person name="Wu G."/>
        </authorList>
    </citation>
    <scope>NUCLEOTIDE SEQUENCE [LARGE SCALE GENOMIC DNA]</scope>
    <source>
        <strain evidence="14">cv. GZQX0401</strain>
        <tissue evidence="13">Young leaves</tissue>
    </source>
</reference>
<dbReference type="STRING" id="180498.A0A067KM95"/>
<dbReference type="AlphaFoldDB" id="A0A067KM95"/>
<evidence type="ECO:0000256" key="4">
    <source>
        <dbReference type="ARBA" id="ARBA00022499"/>
    </source>
</evidence>